<dbReference type="InterPro" id="IPR036388">
    <property type="entry name" value="WH-like_DNA-bd_sf"/>
</dbReference>
<gene>
    <name evidence="5" type="ORF">MNBD_GAMMA15-2596</name>
</gene>
<dbReference type="AlphaFoldDB" id="A0A3B0YJA4"/>
<keyword evidence="2" id="KW-0238">DNA-binding</keyword>
<evidence type="ECO:0000259" key="4">
    <source>
        <dbReference type="PROSITE" id="PS51118"/>
    </source>
</evidence>
<dbReference type="Pfam" id="PF01638">
    <property type="entry name" value="HxlR"/>
    <property type="match status" value="1"/>
</dbReference>
<dbReference type="PANTHER" id="PTHR33204">
    <property type="entry name" value="TRANSCRIPTIONAL REGULATOR, MARR FAMILY"/>
    <property type="match status" value="1"/>
</dbReference>
<evidence type="ECO:0000313" key="5">
    <source>
        <dbReference type="EMBL" id="VAW74299.1"/>
    </source>
</evidence>
<dbReference type="GO" id="GO:0003677">
    <property type="term" value="F:DNA binding"/>
    <property type="evidence" value="ECO:0007669"/>
    <property type="project" value="UniProtKB-KW"/>
</dbReference>
<organism evidence="5">
    <name type="scientific">hydrothermal vent metagenome</name>
    <dbReference type="NCBI Taxonomy" id="652676"/>
    <lineage>
        <taxon>unclassified sequences</taxon>
        <taxon>metagenomes</taxon>
        <taxon>ecological metagenomes</taxon>
    </lineage>
</organism>
<sequence>MVCDAKARRSKCPVTFALDQLGDKWSLLVVRDLMFHGKRTYGEFLESDEGIATNVLADRLKRLEAEGSIEKARDPDNKRRVLYSLTSKGFDLAPLLVEMVLWSAKHDVDTGVPKELIDWLQNDREGFIQAVREGMKI</sequence>
<dbReference type="SUPFAM" id="SSF46785">
    <property type="entry name" value="Winged helix' DNA-binding domain"/>
    <property type="match status" value="1"/>
</dbReference>
<dbReference type="EMBL" id="UOFN01000033">
    <property type="protein sequence ID" value="VAW74299.1"/>
    <property type="molecule type" value="Genomic_DNA"/>
</dbReference>
<evidence type="ECO:0000256" key="1">
    <source>
        <dbReference type="ARBA" id="ARBA00023015"/>
    </source>
</evidence>
<evidence type="ECO:0000256" key="3">
    <source>
        <dbReference type="ARBA" id="ARBA00023163"/>
    </source>
</evidence>
<dbReference type="InterPro" id="IPR002577">
    <property type="entry name" value="HTH_HxlR"/>
</dbReference>
<protein>
    <submittedName>
        <fullName evidence="5">Transcriptional regulator, HxlR family</fullName>
    </submittedName>
</protein>
<dbReference type="PANTHER" id="PTHR33204:SF37">
    <property type="entry name" value="HTH-TYPE TRANSCRIPTIONAL REGULATOR YODB"/>
    <property type="match status" value="1"/>
</dbReference>
<proteinExistence type="predicted"/>
<dbReference type="Gene3D" id="1.10.10.10">
    <property type="entry name" value="Winged helix-like DNA-binding domain superfamily/Winged helix DNA-binding domain"/>
    <property type="match status" value="1"/>
</dbReference>
<keyword evidence="3" id="KW-0804">Transcription</keyword>
<reference evidence="5" key="1">
    <citation type="submission" date="2018-06" db="EMBL/GenBank/DDBJ databases">
        <authorList>
            <person name="Zhirakovskaya E."/>
        </authorList>
    </citation>
    <scope>NUCLEOTIDE SEQUENCE</scope>
</reference>
<name>A0A3B0YJA4_9ZZZZ</name>
<feature type="domain" description="HTH hxlR-type" evidence="4">
    <location>
        <begin position="12"/>
        <end position="111"/>
    </location>
</feature>
<dbReference type="InterPro" id="IPR036390">
    <property type="entry name" value="WH_DNA-bd_sf"/>
</dbReference>
<accession>A0A3B0YJA4</accession>
<dbReference type="PROSITE" id="PS51118">
    <property type="entry name" value="HTH_HXLR"/>
    <property type="match status" value="1"/>
</dbReference>
<evidence type="ECO:0000256" key="2">
    <source>
        <dbReference type="ARBA" id="ARBA00023125"/>
    </source>
</evidence>
<keyword evidence="1" id="KW-0805">Transcription regulation</keyword>